<evidence type="ECO:0000313" key="1">
    <source>
        <dbReference type="EMBL" id="ADI28750.1"/>
    </source>
</evidence>
<dbReference type="Proteomes" id="UP000000383">
    <property type="component" value="Chromosome"/>
</dbReference>
<dbReference type="RefSeq" id="WP_013147066.1">
    <property type="nucleotide sequence ID" value="NC_014207.1"/>
</dbReference>
<dbReference type="OrthoDB" id="8537427at2"/>
<organism evidence="1 2">
    <name type="scientific">Methylotenera versatilis (strain 301)</name>
    <dbReference type="NCBI Taxonomy" id="666681"/>
    <lineage>
        <taxon>Bacteria</taxon>
        <taxon>Pseudomonadati</taxon>
        <taxon>Pseudomonadota</taxon>
        <taxon>Betaproteobacteria</taxon>
        <taxon>Nitrosomonadales</taxon>
        <taxon>Methylophilaceae</taxon>
        <taxon>Methylotenera</taxon>
    </lineage>
</organism>
<dbReference type="Gene3D" id="3.40.30.10">
    <property type="entry name" value="Glutaredoxin"/>
    <property type="match status" value="1"/>
</dbReference>
<accession>D7DLR6</accession>
<dbReference type="SUPFAM" id="SSF52833">
    <property type="entry name" value="Thioredoxin-like"/>
    <property type="match status" value="1"/>
</dbReference>
<evidence type="ECO:0000313" key="2">
    <source>
        <dbReference type="Proteomes" id="UP000000383"/>
    </source>
</evidence>
<dbReference type="EMBL" id="CP002056">
    <property type="protein sequence ID" value="ADI28750.1"/>
    <property type="molecule type" value="Genomic_DNA"/>
</dbReference>
<keyword evidence="2" id="KW-1185">Reference proteome</keyword>
<sequence>MIINLILYSTSHCHLCEQAEALLLKLALEHGLNFQSVEIADNANLYELYEIKIPVLKRVDTDVEICWPFNEDDISLLLRETKI</sequence>
<gene>
    <name evidence="1" type="ordered locus">M301_0363</name>
</gene>
<dbReference type="InterPro" id="IPR008554">
    <property type="entry name" value="Glutaredoxin-like"/>
</dbReference>
<reference evidence="2" key="1">
    <citation type="submission" date="2010-05" db="EMBL/GenBank/DDBJ databases">
        <title>Complete sequence of Methylotenera sp. 301.</title>
        <authorList>
            <person name="Lucas S."/>
            <person name="Copeland A."/>
            <person name="Lapidus A."/>
            <person name="Cheng J.-F."/>
            <person name="Bruce D."/>
            <person name="Goodwin L."/>
            <person name="Pitluck S."/>
            <person name="Clum A."/>
            <person name="Land M."/>
            <person name="Hauser L."/>
            <person name="Kyrpides N."/>
            <person name="Ivanova N."/>
            <person name="Chistoservova L."/>
            <person name="Kalyuzhnaya M."/>
            <person name="Woyke T."/>
        </authorList>
    </citation>
    <scope>NUCLEOTIDE SEQUENCE [LARGE SCALE GENOMIC DNA]</scope>
    <source>
        <strain evidence="2">301</strain>
    </source>
</reference>
<dbReference type="eggNOG" id="COG0695">
    <property type="taxonomic scope" value="Bacteria"/>
</dbReference>
<dbReference type="AlphaFoldDB" id="D7DLR6"/>
<dbReference type="KEGG" id="meh:M301_0363"/>
<dbReference type="STRING" id="666681.M301_0363"/>
<dbReference type="Pfam" id="PF05768">
    <property type="entry name" value="Glrx-like"/>
    <property type="match status" value="1"/>
</dbReference>
<reference evidence="1 2" key="2">
    <citation type="journal article" date="2011" name="J. Bacteriol.">
        <title>Genomes of three methylotrophs from a single niche uncover genetic and metabolic divergence of Methylophilaceae.</title>
        <authorList>
            <person name="Lapidus A."/>
            <person name="Clum A."/>
            <person name="Labutti K."/>
            <person name="Kaluzhnaya M.G."/>
            <person name="Lim S."/>
            <person name="Beck D.A."/>
            <person name="Glavina Del Rio T."/>
            <person name="Nolan M."/>
            <person name="Mavromatis K."/>
            <person name="Huntemann M."/>
            <person name="Lucas S."/>
            <person name="Lidstrom M.E."/>
            <person name="Ivanova N."/>
            <person name="Chistoserdova L."/>
        </authorList>
    </citation>
    <scope>NUCLEOTIDE SEQUENCE [LARGE SCALE GENOMIC DNA]</scope>
    <source>
        <strain evidence="1 2">301</strain>
    </source>
</reference>
<name>D7DLR6_METV0</name>
<dbReference type="InterPro" id="IPR036249">
    <property type="entry name" value="Thioredoxin-like_sf"/>
</dbReference>
<dbReference type="HOGENOM" id="CLU_125054_4_2_4"/>
<proteinExistence type="predicted"/>
<protein>
    <submittedName>
        <fullName evidence="1">Glutaredoxin 2</fullName>
    </submittedName>
</protein>